<comment type="caution">
    <text evidence="2">The sequence shown here is derived from an EMBL/GenBank/DDBJ whole genome shotgun (WGS) entry which is preliminary data.</text>
</comment>
<feature type="region of interest" description="Disordered" evidence="1">
    <location>
        <begin position="1"/>
        <end position="97"/>
    </location>
</feature>
<dbReference type="Proteomes" id="UP001221898">
    <property type="component" value="Unassembled WGS sequence"/>
</dbReference>
<evidence type="ECO:0000256" key="1">
    <source>
        <dbReference type="SAM" id="MobiDB-lite"/>
    </source>
</evidence>
<evidence type="ECO:0000313" key="2">
    <source>
        <dbReference type="EMBL" id="KAJ8379058.1"/>
    </source>
</evidence>
<sequence>MKRLEPAHRSAARRGKYLEKYPSPDLRRRMSRHKSGPCRRRGGTFTRAADEGKRAGSRYAAKNGRSCELRDGEDAAAQPISGHRLPVVSPSGAKRAHQRQTFCFRLKAND</sequence>
<proteinExistence type="predicted"/>
<accession>A0AAD7W4I8</accession>
<dbReference type="AlphaFoldDB" id="A0AAD7W4I8"/>
<dbReference type="EMBL" id="JAINUG010000302">
    <property type="protein sequence ID" value="KAJ8379058.1"/>
    <property type="molecule type" value="Genomic_DNA"/>
</dbReference>
<reference evidence="2" key="1">
    <citation type="journal article" date="2023" name="Science">
        <title>Genome structures resolve the early diversification of teleost fishes.</title>
        <authorList>
            <person name="Parey E."/>
            <person name="Louis A."/>
            <person name="Montfort J."/>
            <person name="Bouchez O."/>
            <person name="Roques C."/>
            <person name="Iampietro C."/>
            <person name="Lluch J."/>
            <person name="Castinel A."/>
            <person name="Donnadieu C."/>
            <person name="Desvignes T."/>
            <person name="Floi Bucao C."/>
            <person name="Jouanno E."/>
            <person name="Wen M."/>
            <person name="Mejri S."/>
            <person name="Dirks R."/>
            <person name="Jansen H."/>
            <person name="Henkel C."/>
            <person name="Chen W.J."/>
            <person name="Zahm M."/>
            <person name="Cabau C."/>
            <person name="Klopp C."/>
            <person name="Thompson A.W."/>
            <person name="Robinson-Rechavi M."/>
            <person name="Braasch I."/>
            <person name="Lecointre G."/>
            <person name="Bobe J."/>
            <person name="Postlethwait J.H."/>
            <person name="Berthelot C."/>
            <person name="Roest Crollius H."/>
            <person name="Guiguen Y."/>
        </authorList>
    </citation>
    <scope>NUCLEOTIDE SEQUENCE</scope>
    <source>
        <strain evidence="2">NC1722</strain>
    </source>
</reference>
<gene>
    <name evidence="2" type="ORF">AAFF_G00231490</name>
</gene>
<keyword evidence="3" id="KW-1185">Reference proteome</keyword>
<name>A0AAD7W4I8_9TELE</name>
<feature type="compositionally biased region" description="Basic residues" evidence="1">
    <location>
        <begin position="29"/>
        <end position="42"/>
    </location>
</feature>
<evidence type="ECO:0000313" key="3">
    <source>
        <dbReference type="Proteomes" id="UP001221898"/>
    </source>
</evidence>
<organism evidence="2 3">
    <name type="scientific">Aldrovandia affinis</name>
    <dbReference type="NCBI Taxonomy" id="143900"/>
    <lineage>
        <taxon>Eukaryota</taxon>
        <taxon>Metazoa</taxon>
        <taxon>Chordata</taxon>
        <taxon>Craniata</taxon>
        <taxon>Vertebrata</taxon>
        <taxon>Euteleostomi</taxon>
        <taxon>Actinopterygii</taxon>
        <taxon>Neopterygii</taxon>
        <taxon>Teleostei</taxon>
        <taxon>Notacanthiformes</taxon>
        <taxon>Halosauridae</taxon>
        <taxon>Aldrovandia</taxon>
    </lineage>
</organism>
<protein>
    <submittedName>
        <fullName evidence="2">Uncharacterized protein</fullName>
    </submittedName>
</protein>